<feature type="signal peptide" evidence="5">
    <location>
        <begin position="1"/>
        <end position="20"/>
    </location>
</feature>
<dbReference type="GO" id="GO:0015276">
    <property type="term" value="F:ligand-gated monoatomic ion channel activity"/>
    <property type="evidence" value="ECO:0007669"/>
    <property type="project" value="InterPro"/>
</dbReference>
<evidence type="ECO:0000259" key="6">
    <source>
        <dbReference type="SMART" id="SM00062"/>
    </source>
</evidence>
<evidence type="ECO:0000256" key="4">
    <source>
        <dbReference type="RuleBase" id="RU003744"/>
    </source>
</evidence>
<protein>
    <submittedName>
        <fullName evidence="8">Cystine-binding periplasmic protein</fullName>
    </submittedName>
</protein>
<feature type="domain" description="Solute-binding protein family 3/N-terminal" evidence="6">
    <location>
        <begin position="40"/>
        <end position="259"/>
    </location>
</feature>
<evidence type="ECO:0000259" key="7">
    <source>
        <dbReference type="SMART" id="SM00079"/>
    </source>
</evidence>
<organism evidence="8 9">
    <name type="scientific">Pelotomaculum schinkii</name>
    <dbReference type="NCBI Taxonomy" id="78350"/>
    <lineage>
        <taxon>Bacteria</taxon>
        <taxon>Bacillati</taxon>
        <taxon>Bacillota</taxon>
        <taxon>Clostridia</taxon>
        <taxon>Eubacteriales</taxon>
        <taxon>Desulfotomaculaceae</taxon>
        <taxon>Pelotomaculum</taxon>
    </lineage>
</organism>
<sequence length="262" mass="29267">MIRKTLLHAILVAMLVFAVAGCGGSKESENPTTGEQVKETFSWSCSGQYRPFNYYDEGNNLTGFDVEIGKALAEKMGLEPTPVTAPWDSLINGLQAKRYDAILGSMTITEDRKQQVDFSDPYYVSGGQLFVYKESGIKSVADLKKDTKIGVLTTSTYDEEARKYSQNIINYSSDETALRDLDAGRLQAVITDRFVGKLAIDETGLKNIEMVGDLLFVEEIGIAFRQEDDTLREKVNNALKEIKQDGTYLEISKKYFDQDISK</sequence>
<dbReference type="SMART" id="SM00079">
    <property type="entry name" value="PBPe"/>
    <property type="match status" value="1"/>
</dbReference>
<evidence type="ECO:0000256" key="2">
    <source>
        <dbReference type="ARBA" id="ARBA00010333"/>
    </source>
</evidence>
<dbReference type="InterPro" id="IPR018313">
    <property type="entry name" value="SBP_3_CS"/>
</dbReference>
<gene>
    <name evidence="8" type="primary">fliY</name>
    <name evidence="8" type="ORF">Psch_00668</name>
</gene>
<evidence type="ECO:0000313" key="9">
    <source>
        <dbReference type="Proteomes" id="UP000298324"/>
    </source>
</evidence>
<dbReference type="Pfam" id="PF00497">
    <property type="entry name" value="SBP_bac_3"/>
    <property type="match status" value="1"/>
</dbReference>
<dbReference type="Proteomes" id="UP000298324">
    <property type="component" value="Unassembled WGS sequence"/>
</dbReference>
<evidence type="ECO:0000256" key="3">
    <source>
        <dbReference type="ARBA" id="ARBA00022729"/>
    </source>
</evidence>
<keyword evidence="9" id="KW-1185">Reference proteome</keyword>
<dbReference type="EMBL" id="QFGA01000001">
    <property type="protein sequence ID" value="TEB07125.1"/>
    <property type="molecule type" value="Genomic_DNA"/>
</dbReference>
<dbReference type="RefSeq" id="WP_190239107.1">
    <property type="nucleotide sequence ID" value="NZ_QFGA01000001.1"/>
</dbReference>
<feature type="domain" description="Ionotropic glutamate receptor C-terminal" evidence="7">
    <location>
        <begin position="40"/>
        <end position="258"/>
    </location>
</feature>
<dbReference type="InterPro" id="IPR001638">
    <property type="entry name" value="Solute-binding_3/MltF_N"/>
</dbReference>
<comment type="subcellular location">
    <subcellularLocation>
        <location evidence="1">Cell envelope</location>
    </subcellularLocation>
</comment>
<dbReference type="GO" id="GO:0016020">
    <property type="term" value="C:membrane"/>
    <property type="evidence" value="ECO:0007669"/>
    <property type="project" value="InterPro"/>
</dbReference>
<reference evidence="8 9" key="1">
    <citation type="journal article" date="2018" name="Environ. Microbiol.">
        <title>Novel energy conservation strategies and behaviour of Pelotomaculum schinkii driving syntrophic propionate catabolism.</title>
        <authorList>
            <person name="Hidalgo-Ahumada C.A.P."/>
            <person name="Nobu M.K."/>
            <person name="Narihiro T."/>
            <person name="Tamaki H."/>
            <person name="Liu W.T."/>
            <person name="Kamagata Y."/>
            <person name="Stams A.J.M."/>
            <person name="Imachi H."/>
            <person name="Sousa D.Z."/>
        </authorList>
    </citation>
    <scope>NUCLEOTIDE SEQUENCE [LARGE SCALE GENOMIC DNA]</scope>
    <source>
        <strain evidence="8 9">HH</strain>
    </source>
</reference>
<dbReference type="Gene3D" id="3.40.190.10">
    <property type="entry name" value="Periplasmic binding protein-like II"/>
    <property type="match status" value="2"/>
</dbReference>
<dbReference type="SMART" id="SM00062">
    <property type="entry name" value="PBPb"/>
    <property type="match status" value="1"/>
</dbReference>
<dbReference type="SUPFAM" id="SSF53850">
    <property type="entry name" value="Periplasmic binding protein-like II"/>
    <property type="match status" value="1"/>
</dbReference>
<dbReference type="PROSITE" id="PS51257">
    <property type="entry name" value="PROKAR_LIPOPROTEIN"/>
    <property type="match status" value="1"/>
</dbReference>
<evidence type="ECO:0000313" key="8">
    <source>
        <dbReference type="EMBL" id="TEB07125.1"/>
    </source>
</evidence>
<dbReference type="PANTHER" id="PTHR35936">
    <property type="entry name" value="MEMBRANE-BOUND LYTIC MUREIN TRANSGLYCOSYLASE F"/>
    <property type="match status" value="1"/>
</dbReference>
<comment type="similarity">
    <text evidence="2 4">Belongs to the bacterial solute-binding protein 3 family.</text>
</comment>
<evidence type="ECO:0000256" key="1">
    <source>
        <dbReference type="ARBA" id="ARBA00004196"/>
    </source>
</evidence>
<dbReference type="AlphaFoldDB" id="A0A4Y7RDN0"/>
<dbReference type="InterPro" id="IPR001320">
    <property type="entry name" value="Iontro_rcpt_C"/>
</dbReference>
<dbReference type="CDD" id="cd13713">
    <property type="entry name" value="PBP2_Cystine_like_1"/>
    <property type="match status" value="1"/>
</dbReference>
<feature type="chain" id="PRO_5039686144" evidence="5">
    <location>
        <begin position="21"/>
        <end position="262"/>
    </location>
</feature>
<dbReference type="PANTHER" id="PTHR35936:SF34">
    <property type="entry name" value="ABC TRANSPORTER EXTRACELLULAR-BINDING PROTEIN YCKB-RELATED"/>
    <property type="match status" value="1"/>
</dbReference>
<keyword evidence="3 5" id="KW-0732">Signal</keyword>
<accession>A0A4Y7RDN0</accession>
<dbReference type="GO" id="GO:0030313">
    <property type="term" value="C:cell envelope"/>
    <property type="evidence" value="ECO:0007669"/>
    <property type="project" value="UniProtKB-SubCell"/>
</dbReference>
<proteinExistence type="inferred from homology"/>
<dbReference type="PROSITE" id="PS01039">
    <property type="entry name" value="SBP_BACTERIAL_3"/>
    <property type="match status" value="1"/>
</dbReference>
<comment type="caution">
    <text evidence="8">The sequence shown here is derived from an EMBL/GenBank/DDBJ whole genome shotgun (WGS) entry which is preliminary data.</text>
</comment>
<evidence type="ECO:0000256" key="5">
    <source>
        <dbReference type="SAM" id="SignalP"/>
    </source>
</evidence>
<name>A0A4Y7RDN0_9FIRM</name>